<accession>A0A6S6SJW3</accession>
<reference evidence="1" key="1">
    <citation type="submission" date="2020-01" db="EMBL/GenBank/DDBJ databases">
        <authorList>
            <person name="Meier V. D."/>
            <person name="Meier V D."/>
        </authorList>
    </citation>
    <scope>NUCLEOTIDE SEQUENCE</scope>
    <source>
        <strain evidence="1">HLG_WM_MAG_04</strain>
    </source>
</reference>
<dbReference type="AlphaFoldDB" id="A0A6S6SJW3"/>
<dbReference type="EMBL" id="CACVAX010000020">
    <property type="protein sequence ID" value="CAA6808748.1"/>
    <property type="molecule type" value="Genomic_DNA"/>
</dbReference>
<protein>
    <submittedName>
        <fullName evidence="1">Uncharacterized protein</fullName>
    </submittedName>
</protein>
<proteinExistence type="predicted"/>
<evidence type="ECO:0000313" key="1">
    <source>
        <dbReference type="EMBL" id="CAA6808748.1"/>
    </source>
</evidence>
<gene>
    <name evidence="1" type="ORF">HELGO_WM15236</name>
</gene>
<sequence length="76" mass="8980">MMQTIQFNVENKYLEIVLNLLNNLNGLKFNIIKDLSINPLLDEEENEEQQELSAFSNHTANLIDEWKDEKEDSVWI</sequence>
<name>A0A6S6SJW3_9BACT</name>
<organism evidence="1">
    <name type="scientific">uncultured Sulfurovum sp</name>
    <dbReference type="NCBI Taxonomy" id="269237"/>
    <lineage>
        <taxon>Bacteria</taxon>
        <taxon>Pseudomonadati</taxon>
        <taxon>Campylobacterota</taxon>
        <taxon>Epsilonproteobacteria</taxon>
        <taxon>Campylobacterales</taxon>
        <taxon>Sulfurovaceae</taxon>
        <taxon>Sulfurovum</taxon>
        <taxon>environmental samples</taxon>
    </lineage>
</organism>